<keyword evidence="3 7" id="KW-0129">CBS domain</keyword>
<proteinExistence type="inferred from homology"/>
<evidence type="ECO:0000259" key="9">
    <source>
        <dbReference type="PROSITE" id="PS51464"/>
    </source>
</evidence>
<feature type="site" description="Catalytically relevant" evidence="6">
    <location>
        <position position="53"/>
    </location>
</feature>
<feature type="binding site" evidence="5">
    <location>
        <position position="76"/>
    </location>
    <ligand>
        <name>Zn(2+)</name>
        <dbReference type="ChEBI" id="CHEBI:29105"/>
    </ligand>
</feature>
<evidence type="ECO:0000259" key="8">
    <source>
        <dbReference type="PROSITE" id="PS51371"/>
    </source>
</evidence>
<evidence type="ECO:0000256" key="6">
    <source>
        <dbReference type="PIRSR" id="PIRSR004692-3"/>
    </source>
</evidence>
<dbReference type="InterPro" id="IPR000644">
    <property type="entry name" value="CBS_dom"/>
</dbReference>
<dbReference type="AlphaFoldDB" id="A0A4R2P147"/>
<dbReference type="PROSITE" id="PS51371">
    <property type="entry name" value="CBS"/>
    <property type="match status" value="2"/>
</dbReference>
<dbReference type="GO" id="GO:0097367">
    <property type="term" value="F:carbohydrate derivative binding"/>
    <property type="evidence" value="ECO:0007669"/>
    <property type="project" value="InterPro"/>
</dbReference>
<dbReference type="GO" id="GO:1901135">
    <property type="term" value="P:carbohydrate derivative metabolic process"/>
    <property type="evidence" value="ECO:0007669"/>
    <property type="project" value="InterPro"/>
</dbReference>
<dbReference type="InterPro" id="IPR050986">
    <property type="entry name" value="GutQ/KpsF_isomerases"/>
</dbReference>
<dbReference type="PANTHER" id="PTHR42745">
    <property type="match status" value="1"/>
</dbReference>
<name>A0A4R2P147_RHOAD</name>
<keyword evidence="2" id="KW-0677">Repeat</keyword>
<dbReference type="NCBIfam" id="TIGR00393">
    <property type="entry name" value="kpsF"/>
    <property type="match status" value="1"/>
</dbReference>
<sequence>MNRDTYITIGRRVLTREAEALTMQAEALDDSFAQAVELILSATGRVIVSGMGKSGHIARKIAATFASTGTPAHFVHPAEASHGDLGMLGRGDVCLVLSNSGETPELADIIAYTRRFGIPLIGVAGRAGSTLLRQADVALLLPPAEEVCPMGLAPTTSTTMTLALGDALAVALMEHRQFTPEHYRAFHPGGKLGARLSKVGDLMHAGDQMPLVAAGTPMSEALLVISQRGFGVVGVTDADGRLAGIVTDGDLRRHMEGLLDRTVDQVMTANPRTIGADALAEAALGIMNDRQITCLFAVDAQGCPQGILHIHDCLRAGVA</sequence>
<dbReference type="GO" id="GO:0046872">
    <property type="term" value="F:metal ion binding"/>
    <property type="evidence" value="ECO:0007669"/>
    <property type="project" value="UniProtKB-KW"/>
</dbReference>
<keyword evidence="10" id="KW-0413">Isomerase</keyword>
<feature type="site" description="Catalytically relevant" evidence="6">
    <location>
        <position position="105"/>
    </location>
</feature>
<dbReference type="SMART" id="SM00116">
    <property type="entry name" value="CBS"/>
    <property type="match status" value="2"/>
</dbReference>
<dbReference type="InterPro" id="IPR046348">
    <property type="entry name" value="SIS_dom_sf"/>
</dbReference>
<dbReference type="Pfam" id="PF00571">
    <property type="entry name" value="CBS"/>
    <property type="match status" value="2"/>
</dbReference>
<evidence type="ECO:0000256" key="4">
    <source>
        <dbReference type="PIRNR" id="PIRNR004692"/>
    </source>
</evidence>
<evidence type="ECO:0000256" key="2">
    <source>
        <dbReference type="ARBA" id="ARBA00022737"/>
    </source>
</evidence>
<dbReference type="Pfam" id="PF01380">
    <property type="entry name" value="SIS"/>
    <property type="match status" value="1"/>
</dbReference>
<gene>
    <name evidence="10" type="ORF">EV656_101271</name>
</gene>
<evidence type="ECO:0000313" key="11">
    <source>
        <dbReference type="Proteomes" id="UP000295733"/>
    </source>
</evidence>
<dbReference type="InterPro" id="IPR001347">
    <property type="entry name" value="SIS_dom"/>
</dbReference>
<protein>
    <submittedName>
        <fullName evidence="10">Arabinose-5-phosphate isomerase</fullName>
    </submittedName>
</protein>
<keyword evidence="11" id="KW-1185">Reference proteome</keyword>
<evidence type="ECO:0000256" key="7">
    <source>
        <dbReference type="PROSITE-ProRule" id="PRU00703"/>
    </source>
</evidence>
<dbReference type="SUPFAM" id="SSF54631">
    <property type="entry name" value="CBS-domain pair"/>
    <property type="match status" value="1"/>
</dbReference>
<comment type="caution">
    <text evidence="10">The sequence shown here is derived from an EMBL/GenBank/DDBJ whole genome shotgun (WGS) entry which is preliminary data.</text>
</comment>
<dbReference type="Gene3D" id="3.40.50.10490">
    <property type="entry name" value="Glucose-6-phosphate isomerase like protein, domain 1"/>
    <property type="match status" value="1"/>
</dbReference>
<dbReference type="PIRSF" id="PIRSF004692">
    <property type="entry name" value="KdsD_KpsF"/>
    <property type="match status" value="1"/>
</dbReference>
<feature type="domain" description="CBS" evidence="8">
    <location>
        <begin position="203"/>
        <end position="261"/>
    </location>
</feature>
<dbReference type="Gene3D" id="3.10.580.10">
    <property type="entry name" value="CBS-domain"/>
    <property type="match status" value="1"/>
</dbReference>
<dbReference type="FunFam" id="3.40.50.10490:FF:000011">
    <property type="entry name" value="Arabinose 5-phosphate isomerase"/>
    <property type="match status" value="1"/>
</dbReference>
<dbReference type="CDD" id="cd04604">
    <property type="entry name" value="CBS_pair_SIS_assoc"/>
    <property type="match status" value="1"/>
</dbReference>
<feature type="site" description="Catalytically relevant" evidence="6">
    <location>
        <position position="187"/>
    </location>
</feature>
<evidence type="ECO:0000256" key="1">
    <source>
        <dbReference type="ARBA" id="ARBA00008165"/>
    </source>
</evidence>
<organism evidence="10 11">
    <name type="scientific">Rhodovulum adriaticum</name>
    <name type="common">Rhodopseudomonas adriatica</name>
    <dbReference type="NCBI Taxonomy" id="35804"/>
    <lineage>
        <taxon>Bacteria</taxon>
        <taxon>Pseudomonadati</taxon>
        <taxon>Pseudomonadota</taxon>
        <taxon>Alphaproteobacteria</taxon>
        <taxon>Rhodobacterales</taxon>
        <taxon>Paracoccaceae</taxon>
        <taxon>Rhodovulum</taxon>
    </lineage>
</organism>
<accession>A0A4R2P147</accession>
<evidence type="ECO:0000313" key="10">
    <source>
        <dbReference type="EMBL" id="TCP27365.1"/>
    </source>
</evidence>
<reference evidence="10 11" key="1">
    <citation type="submission" date="2019-03" db="EMBL/GenBank/DDBJ databases">
        <title>Genomic Encyclopedia of Type Strains, Phase IV (KMG-IV): sequencing the most valuable type-strain genomes for metagenomic binning, comparative biology and taxonomic classification.</title>
        <authorList>
            <person name="Goeker M."/>
        </authorList>
    </citation>
    <scope>NUCLEOTIDE SEQUENCE [LARGE SCALE GENOMIC DNA]</scope>
    <source>
        <strain evidence="10 11">DSM 2781</strain>
    </source>
</reference>
<comment type="similarity">
    <text evidence="1 4">Belongs to the SIS family. GutQ/KpsF subfamily.</text>
</comment>
<dbReference type="OrthoDB" id="9762536at2"/>
<dbReference type="GO" id="GO:0005975">
    <property type="term" value="P:carbohydrate metabolic process"/>
    <property type="evidence" value="ECO:0007669"/>
    <property type="project" value="InterPro"/>
</dbReference>
<feature type="domain" description="SIS" evidence="9">
    <location>
        <begin position="35"/>
        <end position="178"/>
    </location>
</feature>
<dbReference type="InterPro" id="IPR035474">
    <property type="entry name" value="SIS_Kpsf"/>
</dbReference>
<dbReference type="EMBL" id="SLXL01000001">
    <property type="protein sequence ID" value="TCP27365.1"/>
    <property type="molecule type" value="Genomic_DNA"/>
</dbReference>
<feature type="domain" description="CBS" evidence="8">
    <location>
        <begin position="267"/>
        <end position="319"/>
    </location>
</feature>
<dbReference type="CDD" id="cd05014">
    <property type="entry name" value="SIS_Kpsf"/>
    <property type="match status" value="1"/>
</dbReference>
<dbReference type="PANTHER" id="PTHR42745:SF1">
    <property type="entry name" value="ARABINOSE 5-PHOSPHATE ISOMERASE KDSD"/>
    <property type="match status" value="1"/>
</dbReference>
<dbReference type="InterPro" id="IPR046342">
    <property type="entry name" value="CBS_dom_sf"/>
</dbReference>
<feature type="site" description="Catalytically relevant" evidence="6">
    <location>
        <position position="146"/>
    </location>
</feature>
<dbReference type="RefSeq" id="WP_132598673.1">
    <property type="nucleotide sequence ID" value="NZ_NRRP01000005.1"/>
</dbReference>
<dbReference type="Proteomes" id="UP000295733">
    <property type="component" value="Unassembled WGS sequence"/>
</dbReference>
<dbReference type="SUPFAM" id="SSF53697">
    <property type="entry name" value="SIS domain"/>
    <property type="match status" value="1"/>
</dbReference>
<evidence type="ECO:0000256" key="5">
    <source>
        <dbReference type="PIRSR" id="PIRSR004692-2"/>
    </source>
</evidence>
<keyword evidence="5" id="KW-0862">Zinc</keyword>
<dbReference type="PROSITE" id="PS51464">
    <property type="entry name" value="SIS"/>
    <property type="match status" value="1"/>
</dbReference>
<keyword evidence="5" id="KW-0479">Metal-binding</keyword>
<dbReference type="GO" id="GO:0019146">
    <property type="term" value="F:arabinose-5-phosphate isomerase activity"/>
    <property type="evidence" value="ECO:0007669"/>
    <property type="project" value="UniProtKB-ARBA"/>
</dbReference>
<evidence type="ECO:0000256" key="3">
    <source>
        <dbReference type="ARBA" id="ARBA00023122"/>
    </source>
</evidence>
<dbReference type="InterPro" id="IPR004800">
    <property type="entry name" value="KdsD/KpsF-type"/>
</dbReference>